<dbReference type="GO" id="GO:0016787">
    <property type="term" value="F:hydrolase activity"/>
    <property type="evidence" value="ECO:0007669"/>
    <property type="project" value="UniProtKB-KW"/>
</dbReference>
<protein>
    <submittedName>
        <fullName evidence="1">HAD family hydrolase</fullName>
        <ecNumber evidence="1">3.-.-.-</ecNumber>
        <ecNumber evidence="1">3.1.3.-</ecNumber>
    </submittedName>
</protein>
<dbReference type="PANTHER" id="PTHR10000:SF8">
    <property type="entry name" value="HAD SUPERFAMILY HYDROLASE-LIKE, TYPE 3"/>
    <property type="match status" value="1"/>
</dbReference>
<dbReference type="SUPFAM" id="SSF56784">
    <property type="entry name" value="HAD-like"/>
    <property type="match status" value="1"/>
</dbReference>
<dbReference type="InterPro" id="IPR000150">
    <property type="entry name" value="Cof"/>
</dbReference>
<dbReference type="SFLD" id="SFLDS00003">
    <property type="entry name" value="Haloacid_Dehalogenase"/>
    <property type="match status" value="1"/>
</dbReference>
<dbReference type="NCBIfam" id="TIGR01484">
    <property type="entry name" value="HAD-SF-IIB"/>
    <property type="match status" value="1"/>
</dbReference>
<name>A0ABV8JLF2_9BACL</name>
<dbReference type="EC" id="3.1.3.-" evidence="1"/>
<dbReference type="Gene3D" id="3.40.50.1000">
    <property type="entry name" value="HAD superfamily/HAD-like"/>
    <property type="match status" value="1"/>
</dbReference>
<keyword evidence="1" id="KW-0378">Hydrolase</keyword>
<keyword evidence="2" id="KW-1185">Reference proteome</keyword>
<dbReference type="PANTHER" id="PTHR10000">
    <property type="entry name" value="PHOSPHOSERINE PHOSPHATASE"/>
    <property type="match status" value="1"/>
</dbReference>
<dbReference type="InterPro" id="IPR006379">
    <property type="entry name" value="HAD-SF_hydro_IIB"/>
</dbReference>
<gene>
    <name evidence="1" type="ORF">ACFOUO_08245</name>
</gene>
<dbReference type="InterPro" id="IPR023214">
    <property type="entry name" value="HAD_sf"/>
</dbReference>
<dbReference type="EMBL" id="JBHSAP010000009">
    <property type="protein sequence ID" value="MFC4076799.1"/>
    <property type="molecule type" value="Genomic_DNA"/>
</dbReference>
<dbReference type="EC" id="3.-.-.-" evidence="1"/>
<dbReference type="Gene3D" id="3.30.1240.10">
    <property type="match status" value="1"/>
</dbReference>
<dbReference type="RefSeq" id="WP_380704071.1">
    <property type="nucleotide sequence ID" value="NZ_JBHSAP010000009.1"/>
</dbReference>
<dbReference type="NCBIfam" id="TIGR00099">
    <property type="entry name" value="Cof-subfamily"/>
    <property type="match status" value="1"/>
</dbReference>
<sequence>MIKLVVSDLDGTLLDQGQKIREEDQKALKAAKDRGADICLASGRMQEEFTPVMETLGIPCHGVSQNGSFVRTKRNESLHVSSFPLELTQELHDQTIGWDVFMIVCFENNLFVEEEHPYGEIVRSRLFAPIETLPDIRKRYGREFLPCKFSYFGEMDTIKKLKAEVDFRFPGQIDTFISDKDCLDIMPAGVSKGHGLQVLVKHLGLQPKEVMCVGDAFNDVSMFDAFPDNSIAMAHAPEGVRKKARCKADSVADALRLAEQLDRERKCIVPMK</sequence>
<organism evidence="1 2">
    <name type="scientific">Salinithrix halophila</name>
    <dbReference type="NCBI Taxonomy" id="1485204"/>
    <lineage>
        <taxon>Bacteria</taxon>
        <taxon>Bacillati</taxon>
        <taxon>Bacillota</taxon>
        <taxon>Bacilli</taxon>
        <taxon>Bacillales</taxon>
        <taxon>Thermoactinomycetaceae</taxon>
        <taxon>Salinithrix</taxon>
    </lineage>
</organism>
<evidence type="ECO:0000313" key="2">
    <source>
        <dbReference type="Proteomes" id="UP001595843"/>
    </source>
</evidence>
<accession>A0ABV8JLF2</accession>
<comment type="caution">
    <text evidence="1">The sequence shown here is derived from an EMBL/GenBank/DDBJ whole genome shotgun (WGS) entry which is preliminary data.</text>
</comment>
<dbReference type="SFLD" id="SFLDG01140">
    <property type="entry name" value="C2.B:_Phosphomannomutase_and_P"/>
    <property type="match status" value="1"/>
</dbReference>
<dbReference type="Pfam" id="PF08282">
    <property type="entry name" value="Hydrolase_3"/>
    <property type="match status" value="1"/>
</dbReference>
<reference evidence="2" key="1">
    <citation type="journal article" date="2019" name="Int. J. Syst. Evol. Microbiol.">
        <title>The Global Catalogue of Microorganisms (GCM) 10K type strain sequencing project: providing services to taxonomists for standard genome sequencing and annotation.</title>
        <authorList>
            <consortium name="The Broad Institute Genomics Platform"/>
            <consortium name="The Broad Institute Genome Sequencing Center for Infectious Disease"/>
            <person name="Wu L."/>
            <person name="Ma J."/>
        </authorList>
    </citation>
    <scope>NUCLEOTIDE SEQUENCE [LARGE SCALE GENOMIC DNA]</scope>
    <source>
        <strain evidence="2">IBRC-M 10813</strain>
    </source>
</reference>
<evidence type="ECO:0000313" key="1">
    <source>
        <dbReference type="EMBL" id="MFC4076799.1"/>
    </source>
</evidence>
<dbReference type="Proteomes" id="UP001595843">
    <property type="component" value="Unassembled WGS sequence"/>
</dbReference>
<proteinExistence type="predicted"/>
<dbReference type="InterPro" id="IPR036412">
    <property type="entry name" value="HAD-like_sf"/>
</dbReference>